<name>A0A918TU29_9BACT</name>
<sequence>MLLPYLRQLLAKGETHLSVTTEAREVLRKMYKGEINLSGEARAKEPAAAQAKTDSGGGAEPKQATQAEPMIARPTFGGAAKPKIEHVAKPVPQGQTPEEKLASLRDLAEHWPAFRDLGSFRKTLVFSGGPVTADLMLIGEVPGQHDEQKREPFAGPAGEKLEQILKAMGLSRDRVYLTNICKFRPALPGQTSNNRPPRPEEIAHSLPFVLSEIEIVQPKVIIALGAAASHALLQNSDSFDDLRSKWHQVNGVATRVSHHPSFLLLADKDALAEKRKIWEDMLVVMEKLGLPISDKQKGFFLPKK</sequence>
<dbReference type="SMART" id="SM00986">
    <property type="entry name" value="UDG"/>
    <property type="match status" value="1"/>
</dbReference>
<protein>
    <recommendedName>
        <fullName evidence="9">Uracil-DNA glycosylase-like domain-containing protein</fullName>
    </recommendedName>
</protein>
<dbReference type="InterPro" id="IPR036895">
    <property type="entry name" value="Uracil-DNA_glycosylase-like_sf"/>
</dbReference>
<dbReference type="Gene3D" id="3.40.470.10">
    <property type="entry name" value="Uracil-DNA glycosylase-like domain"/>
    <property type="match status" value="1"/>
</dbReference>
<dbReference type="PANTHER" id="PTHR33693:SF1">
    <property type="entry name" value="TYPE-4 URACIL-DNA GLYCOSYLASE"/>
    <property type="match status" value="1"/>
</dbReference>
<evidence type="ECO:0000313" key="10">
    <source>
        <dbReference type="EMBL" id="GHC61266.1"/>
    </source>
</evidence>
<dbReference type="Pfam" id="PF03167">
    <property type="entry name" value="UDG"/>
    <property type="match status" value="1"/>
</dbReference>
<dbReference type="InterPro" id="IPR051536">
    <property type="entry name" value="UDG_Type-4/5"/>
</dbReference>
<keyword evidence="7" id="KW-0234">DNA repair</keyword>
<keyword evidence="6" id="KW-0411">Iron-sulfur</keyword>
<evidence type="ECO:0000256" key="5">
    <source>
        <dbReference type="ARBA" id="ARBA00023004"/>
    </source>
</evidence>
<keyword evidence="4" id="KW-0378">Hydrolase</keyword>
<evidence type="ECO:0000256" key="7">
    <source>
        <dbReference type="ARBA" id="ARBA00023204"/>
    </source>
</evidence>
<evidence type="ECO:0000256" key="2">
    <source>
        <dbReference type="ARBA" id="ARBA00022723"/>
    </source>
</evidence>
<dbReference type="RefSeq" id="WP_189571764.1">
    <property type="nucleotide sequence ID" value="NZ_BMXI01000014.1"/>
</dbReference>
<feature type="region of interest" description="Disordered" evidence="8">
    <location>
        <begin position="41"/>
        <end position="69"/>
    </location>
</feature>
<evidence type="ECO:0000256" key="3">
    <source>
        <dbReference type="ARBA" id="ARBA00022763"/>
    </source>
</evidence>
<dbReference type="PANTHER" id="PTHR33693">
    <property type="entry name" value="TYPE-5 URACIL-DNA GLYCOSYLASE"/>
    <property type="match status" value="1"/>
</dbReference>
<comment type="caution">
    <text evidence="10">The sequence shown here is derived from an EMBL/GenBank/DDBJ whole genome shotgun (WGS) entry which is preliminary data.</text>
</comment>
<dbReference type="GO" id="GO:0097506">
    <property type="term" value="F:deaminated base DNA N-glycosylase activity"/>
    <property type="evidence" value="ECO:0007669"/>
    <property type="project" value="UniProtKB-ARBA"/>
</dbReference>
<reference evidence="10" key="2">
    <citation type="submission" date="2020-09" db="EMBL/GenBank/DDBJ databases">
        <authorList>
            <person name="Sun Q."/>
            <person name="Kim S."/>
        </authorList>
    </citation>
    <scope>NUCLEOTIDE SEQUENCE</scope>
    <source>
        <strain evidence="10">KCTC 12988</strain>
    </source>
</reference>
<evidence type="ECO:0000313" key="11">
    <source>
        <dbReference type="Proteomes" id="UP000644507"/>
    </source>
</evidence>
<feature type="domain" description="Uracil-DNA glycosylase-like" evidence="9">
    <location>
        <begin position="126"/>
        <end position="282"/>
    </location>
</feature>
<keyword evidence="3" id="KW-0227">DNA damage</keyword>
<evidence type="ECO:0000256" key="4">
    <source>
        <dbReference type="ARBA" id="ARBA00022801"/>
    </source>
</evidence>
<evidence type="ECO:0000259" key="9">
    <source>
        <dbReference type="SMART" id="SM00986"/>
    </source>
</evidence>
<dbReference type="Proteomes" id="UP000644507">
    <property type="component" value="Unassembled WGS sequence"/>
</dbReference>
<keyword evidence="1" id="KW-0004">4Fe-4S</keyword>
<evidence type="ECO:0000256" key="1">
    <source>
        <dbReference type="ARBA" id="ARBA00022485"/>
    </source>
</evidence>
<keyword evidence="5" id="KW-0408">Iron</keyword>
<dbReference type="CDD" id="cd10030">
    <property type="entry name" value="UDG-F4_TTUDGA_SPO1dp_like"/>
    <property type="match status" value="1"/>
</dbReference>
<dbReference type="SUPFAM" id="SSF52141">
    <property type="entry name" value="Uracil-DNA glycosylase-like"/>
    <property type="match status" value="1"/>
</dbReference>
<dbReference type="InterPro" id="IPR005122">
    <property type="entry name" value="Uracil-DNA_glycosylase-like"/>
</dbReference>
<dbReference type="SMART" id="SM00987">
    <property type="entry name" value="UreE_C"/>
    <property type="match status" value="1"/>
</dbReference>
<dbReference type="EMBL" id="BMXI01000014">
    <property type="protein sequence ID" value="GHC61266.1"/>
    <property type="molecule type" value="Genomic_DNA"/>
</dbReference>
<evidence type="ECO:0000256" key="6">
    <source>
        <dbReference type="ARBA" id="ARBA00023014"/>
    </source>
</evidence>
<organism evidence="10 11">
    <name type="scientific">Roseibacillus persicicus</name>
    <dbReference type="NCBI Taxonomy" id="454148"/>
    <lineage>
        <taxon>Bacteria</taxon>
        <taxon>Pseudomonadati</taxon>
        <taxon>Verrucomicrobiota</taxon>
        <taxon>Verrucomicrobiia</taxon>
        <taxon>Verrucomicrobiales</taxon>
        <taxon>Verrucomicrobiaceae</taxon>
        <taxon>Roseibacillus</taxon>
    </lineage>
</organism>
<keyword evidence="2" id="KW-0479">Metal-binding</keyword>
<evidence type="ECO:0000256" key="8">
    <source>
        <dbReference type="SAM" id="MobiDB-lite"/>
    </source>
</evidence>
<keyword evidence="11" id="KW-1185">Reference proteome</keyword>
<gene>
    <name evidence="10" type="ORF">GCM10007100_30700</name>
</gene>
<dbReference type="GO" id="GO:0051539">
    <property type="term" value="F:4 iron, 4 sulfur cluster binding"/>
    <property type="evidence" value="ECO:0007669"/>
    <property type="project" value="UniProtKB-KW"/>
</dbReference>
<dbReference type="AlphaFoldDB" id="A0A918TU29"/>
<reference evidence="10" key="1">
    <citation type="journal article" date="2014" name="Int. J. Syst. Evol. Microbiol.">
        <title>Complete genome sequence of Corynebacterium casei LMG S-19264T (=DSM 44701T), isolated from a smear-ripened cheese.</title>
        <authorList>
            <consortium name="US DOE Joint Genome Institute (JGI-PGF)"/>
            <person name="Walter F."/>
            <person name="Albersmeier A."/>
            <person name="Kalinowski J."/>
            <person name="Ruckert C."/>
        </authorList>
    </citation>
    <scope>NUCLEOTIDE SEQUENCE</scope>
    <source>
        <strain evidence="10">KCTC 12988</strain>
    </source>
</reference>
<accession>A0A918TU29</accession>
<dbReference type="GO" id="GO:0006281">
    <property type="term" value="P:DNA repair"/>
    <property type="evidence" value="ECO:0007669"/>
    <property type="project" value="UniProtKB-KW"/>
</dbReference>
<dbReference type="GO" id="GO:0046872">
    <property type="term" value="F:metal ion binding"/>
    <property type="evidence" value="ECO:0007669"/>
    <property type="project" value="UniProtKB-KW"/>
</dbReference>
<proteinExistence type="predicted"/>